<name>A0A816SM91_BRANA</name>
<dbReference type="Proteomes" id="UP001295469">
    <property type="component" value="Chromosome A06"/>
</dbReference>
<sequence length="79" mass="9717">MWNLENEQFAELIINPTLTYYHRYFERAPVQTDRGLGWRNIWRRLQEDDAACLHYYECHCRVSAHCVIHYKQAMVYNQH</sequence>
<protein>
    <submittedName>
        <fullName evidence="1">(rape) hypothetical protein</fullName>
    </submittedName>
</protein>
<evidence type="ECO:0000313" key="1">
    <source>
        <dbReference type="EMBL" id="CAF2085491.1"/>
    </source>
</evidence>
<proteinExistence type="predicted"/>
<reference evidence="1" key="1">
    <citation type="submission" date="2021-01" db="EMBL/GenBank/DDBJ databases">
        <authorList>
            <consortium name="Genoscope - CEA"/>
            <person name="William W."/>
        </authorList>
    </citation>
    <scope>NUCLEOTIDE SEQUENCE</scope>
</reference>
<gene>
    <name evidence="1" type="ORF">DARMORV10_A06P20540.1</name>
</gene>
<dbReference type="EMBL" id="HG994360">
    <property type="protein sequence ID" value="CAF2085491.1"/>
    <property type="molecule type" value="Genomic_DNA"/>
</dbReference>
<dbReference type="AlphaFoldDB" id="A0A816SM91"/>
<organism evidence="1">
    <name type="scientific">Brassica napus</name>
    <name type="common">Rape</name>
    <dbReference type="NCBI Taxonomy" id="3708"/>
    <lineage>
        <taxon>Eukaryota</taxon>
        <taxon>Viridiplantae</taxon>
        <taxon>Streptophyta</taxon>
        <taxon>Embryophyta</taxon>
        <taxon>Tracheophyta</taxon>
        <taxon>Spermatophyta</taxon>
        <taxon>Magnoliopsida</taxon>
        <taxon>eudicotyledons</taxon>
        <taxon>Gunneridae</taxon>
        <taxon>Pentapetalae</taxon>
        <taxon>rosids</taxon>
        <taxon>malvids</taxon>
        <taxon>Brassicales</taxon>
        <taxon>Brassicaceae</taxon>
        <taxon>Brassiceae</taxon>
        <taxon>Brassica</taxon>
    </lineage>
</organism>
<accession>A0A816SM91</accession>